<dbReference type="GO" id="GO:0005052">
    <property type="term" value="F:peroxisome matrix targeting signal-1 binding"/>
    <property type="evidence" value="ECO:0007669"/>
    <property type="project" value="TreeGrafter"/>
</dbReference>
<dbReference type="OrthoDB" id="10006023at2759"/>
<keyword evidence="7" id="KW-0576">Peroxisome</keyword>
<evidence type="ECO:0000313" key="10">
    <source>
        <dbReference type="EMBL" id="PRT56883.1"/>
    </source>
</evidence>
<dbReference type="PROSITE" id="PS50005">
    <property type="entry name" value="TPR"/>
    <property type="match status" value="3"/>
</dbReference>
<dbReference type="GO" id="GO:0016560">
    <property type="term" value="P:protein import into peroxisome matrix, docking"/>
    <property type="evidence" value="ECO:0007669"/>
    <property type="project" value="TreeGrafter"/>
</dbReference>
<feature type="compositionally biased region" description="Polar residues" evidence="9">
    <location>
        <begin position="101"/>
        <end position="133"/>
    </location>
</feature>
<dbReference type="InterPro" id="IPR011990">
    <property type="entry name" value="TPR-like_helical_dom_sf"/>
</dbReference>
<dbReference type="EMBL" id="NDIQ01000022">
    <property type="protein sequence ID" value="PRT56883.1"/>
    <property type="molecule type" value="Genomic_DNA"/>
</dbReference>
<protein>
    <submittedName>
        <fullName evidence="10">Peroxisomal targeting signal receptor</fullName>
    </submittedName>
</protein>
<sequence>MSFMGGSACAAGANPLSQMAKQQSIDRTHQFEQMQGKQGPASLRGDNRQMSAADRQLLQGMEQHQASPVSFQYADMRNELGKMGPQPGPSADWSKDFNSQFATPRANSQWAAEFSPGQQNAQFSASPAHATTSTGPMGYMPTMMGGTMGGMGMMRPMGMQPQMQATHSRVVELDDNKWEEQFKNIESQSAKATPQPEVVAENLQTGQEQEQAEGDEVEVADLLDEKEIGIEDGYDDAWFRNTDQMYPPGWDDVWDRIKDQVGDTMAEGARTRAGDFTSDFDIYAGSNPHFADYEFAEENQYRQEDDPFVMGVALMDQGAKLSLAILCFEAALERDPNHVEAWSRLGSALAQNESEEGAIRALEQCVKLDPTNEQALMNLAVSYTNEGYENAAYATMERWLATKYPDLVAQFDRTANWDQVLHSKVTDMFIKAAQLSPDIANMDVDVQAGLGVLFYGNEEYDKAIDCFRAAISARPDDPLLWNRLGATLANSNHSEEAIEAYYKALELRPSFVRARYNVAVSCINIGCYREAVEHLLSALSLHETGTDKTAVNSKNLHETLRRVFLAMDRRDLLSKVGPGMDLEAFRSEFNF</sequence>
<evidence type="ECO:0000256" key="7">
    <source>
        <dbReference type="ARBA" id="ARBA00023140"/>
    </source>
</evidence>
<dbReference type="InterPro" id="IPR019734">
    <property type="entry name" value="TPR_rpt"/>
</dbReference>
<comment type="subcellular location">
    <subcellularLocation>
        <location evidence="2">Cytoplasm</location>
    </subcellularLocation>
    <subcellularLocation>
        <location evidence="1">Peroxisome</location>
    </subcellularLocation>
</comment>
<dbReference type="Gene3D" id="1.25.40.10">
    <property type="entry name" value="Tetratricopeptide repeat domain"/>
    <property type="match status" value="1"/>
</dbReference>
<name>A0A2T0FPG2_9ASCO</name>
<evidence type="ECO:0000256" key="6">
    <source>
        <dbReference type="ARBA" id="ARBA00022803"/>
    </source>
</evidence>
<organism evidence="10 11">
    <name type="scientific">Wickerhamiella sorbophila</name>
    <dbReference type="NCBI Taxonomy" id="45607"/>
    <lineage>
        <taxon>Eukaryota</taxon>
        <taxon>Fungi</taxon>
        <taxon>Dikarya</taxon>
        <taxon>Ascomycota</taxon>
        <taxon>Saccharomycotina</taxon>
        <taxon>Dipodascomycetes</taxon>
        <taxon>Dipodascales</taxon>
        <taxon>Trichomonascaceae</taxon>
        <taxon>Wickerhamiella</taxon>
    </lineage>
</organism>
<dbReference type="Pfam" id="PF13432">
    <property type="entry name" value="TPR_16"/>
    <property type="match status" value="2"/>
</dbReference>
<keyword evidence="11" id="KW-1185">Reference proteome</keyword>
<gene>
    <name evidence="10" type="ORF">B9G98_04503</name>
</gene>
<evidence type="ECO:0000256" key="4">
    <source>
        <dbReference type="ARBA" id="ARBA00022490"/>
    </source>
</evidence>
<evidence type="ECO:0000256" key="9">
    <source>
        <dbReference type="SAM" id="MobiDB-lite"/>
    </source>
</evidence>
<keyword evidence="6 8" id="KW-0802">TPR repeat</keyword>
<reference evidence="10 11" key="1">
    <citation type="submission" date="2017-04" db="EMBL/GenBank/DDBJ databases">
        <title>Genome sequencing of [Candida] sorbophila.</title>
        <authorList>
            <person name="Ahn J.O."/>
        </authorList>
    </citation>
    <scope>NUCLEOTIDE SEQUENCE [LARGE SCALE GENOMIC DNA]</scope>
    <source>
        <strain evidence="10 11">DS02</strain>
    </source>
</reference>
<dbReference type="GeneID" id="36518251"/>
<feature type="region of interest" description="Disordered" evidence="9">
    <location>
        <begin position="101"/>
        <end position="143"/>
    </location>
</feature>
<feature type="repeat" description="TPR" evidence="8">
    <location>
        <begin position="478"/>
        <end position="511"/>
    </location>
</feature>
<dbReference type="SMART" id="SM00028">
    <property type="entry name" value="TPR"/>
    <property type="match status" value="5"/>
</dbReference>
<keyword evidence="10" id="KW-0675">Receptor</keyword>
<feature type="region of interest" description="Disordered" evidence="9">
    <location>
        <begin position="18"/>
        <end position="47"/>
    </location>
</feature>
<dbReference type="GO" id="GO:0005829">
    <property type="term" value="C:cytosol"/>
    <property type="evidence" value="ECO:0007669"/>
    <property type="project" value="TreeGrafter"/>
</dbReference>
<dbReference type="PANTHER" id="PTHR10130:SF0">
    <property type="entry name" value="GH08708P"/>
    <property type="match status" value="1"/>
</dbReference>
<dbReference type="STRING" id="45607.A0A2T0FPG2"/>
<dbReference type="PANTHER" id="PTHR10130">
    <property type="entry name" value="PEROXISOMAL TARGETING SIGNAL 1 RECEPTOR PEX5"/>
    <property type="match status" value="1"/>
</dbReference>
<dbReference type="AlphaFoldDB" id="A0A2T0FPG2"/>
<dbReference type="SUPFAM" id="SSF48452">
    <property type="entry name" value="TPR-like"/>
    <property type="match status" value="1"/>
</dbReference>
<keyword evidence="5" id="KW-0677">Repeat</keyword>
<evidence type="ECO:0000256" key="2">
    <source>
        <dbReference type="ARBA" id="ARBA00004496"/>
    </source>
</evidence>
<comment type="caution">
    <text evidence="10">The sequence shown here is derived from an EMBL/GenBank/DDBJ whole genome shotgun (WGS) entry which is preliminary data.</text>
</comment>
<evidence type="ECO:0000256" key="5">
    <source>
        <dbReference type="ARBA" id="ARBA00022737"/>
    </source>
</evidence>
<evidence type="ECO:0000256" key="8">
    <source>
        <dbReference type="PROSITE-ProRule" id="PRU00339"/>
    </source>
</evidence>
<proteinExistence type="inferred from homology"/>
<feature type="repeat" description="TPR" evidence="8">
    <location>
        <begin position="339"/>
        <end position="372"/>
    </location>
</feature>
<accession>A0A2T0FPG2</accession>
<feature type="repeat" description="TPR" evidence="8">
    <location>
        <begin position="444"/>
        <end position="477"/>
    </location>
</feature>
<evidence type="ECO:0000313" key="11">
    <source>
        <dbReference type="Proteomes" id="UP000238350"/>
    </source>
</evidence>
<feature type="compositionally biased region" description="Low complexity" evidence="9">
    <location>
        <begin position="134"/>
        <end position="143"/>
    </location>
</feature>
<dbReference type="InterPro" id="IPR024111">
    <property type="entry name" value="PEX5/PEX5L"/>
</dbReference>
<dbReference type="RefSeq" id="XP_024666828.1">
    <property type="nucleotide sequence ID" value="XM_024811060.1"/>
</dbReference>
<dbReference type="Proteomes" id="UP000238350">
    <property type="component" value="Unassembled WGS sequence"/>
</dbReference>
<dbReference type="GO" id="GO:0005778">
    <property type="term" value="C:peroxisomal membrane"/>
    <property type="evidence" value="ECO:0007669"/>
    <property type="project" value="TreeGrafter"/>
</dbReference>
<keyword evidence="4" id="KW-0963">Cytoplasm</keyword>
<evidence type="ECO:0000256" key="1">
    <source>
        <dbReference type="ARBA" id="ARBA00004275"/>
    </source>
</evidence>
<comment type="similarity">
    <text evidence="3">Belongs to the peroxisomal targeting signal receptor family.</text>
</comment>
<evidence type="ECO:0000256" key="3">
    <source>
        <dbReference type="ARBA" id="ARBA00005348"/>
    </source>
</evidence>